<reference evidence="2" key="1">
    <citation type="submission" date="2009-11" db="EMBL/GenBank/DDBJ databases">
        <authorList>
            <consortium name="The Broad Institute Genome Sequencing Platform"/>
            <person name="Ward D."/>
            <person name="Feldgarden M."/>
            <person name="Earl A."/>
            <person name="Young S.K."/>
            <person name="Zeng Q."/>
            <person name="Koehrsen M."/>
            <person name="Alvarado L."/>
            <person name="Berlin A."/>
            <person name="Bochicchio J."/>
            <person name="Borenstein D."/>
            <person name="Chapman S.B."/>
            <person name="Chen Z."/>
            <person name="Engels R."/>
            <person name="Freedman E."/>
            <person name="Gellesch M."/>
            <person name="Goldberg J."/>
            <person name="Griggs A."/>
            <person name="Gujja S."/>
            <person name="Heilman E."/>
            <person name="Heiman D."/>
            <person name="Hepburn T."/>
            <person name="Howarth C."/>
            <person name="Jen D."/>
            <person name="Larson L."/>
            <person name="Lewis B."/>
            <person name="Mehta T."/>
            <person name="Park D."/>
            <person name="Pearson M."/>
            <person name="Roberts A."/>
            <person name="Saif S."/>
            <person name="Shea T."/>
            <person name="Shenoy N."/>
            <person name="Sisk P."/>
            <person name="Stolte C."/>
            <person name="Sykes S."/>
            <person name="Thomson T."/>
            <person name="Walk T."/>
            <person name="White J."/>
            <person name="Yandava C."/>
            <person name="Izard J."/>
            <person name="Baranova O.V."/>
            <person name="Blanton J.M."/>
            <person name="Tanner A.C."/>
            <person name="Dewhirst F.E."/>
            <person name="Haas B."/>
            <person name="Nusbaum C."/>
            <person name="Birren B."/>
        </authorList>
    </citation>
    <scope>NUCLEOTIDE SEQUENCE [LARGE SCALE GENOMIC DNA]</scope>
    <source>
        <strain evidence="2">1-1 BBBD Race 1</strain>
    </source>
</reference>
<feature type="compositionally biased region" description="Basic residues" evidence="1">
    <location>
        <begin position="501"/>
        <end position="511"/>
    </location>
</feature>
<feature type="compositionally biased region" description="Polar residues" evidence="1">
    <location>
        <begin position="424"/>
        <end position="465"/>
    </location>
</feature>
<feature type="compositionally biased region" description="Polar residues" evidence="1">
    <location>
        <begin position="395"/>
        <end position="417"/>
    </location>
</feature>
<dbReference type="AlphaFoldDB" id="A0A0C4EV87"/>
<dbReference type="Proteomes" id="UP000005240">
    <property type="component" value="Unassembled WGS sequence"/>
</dbReference>
<evidence type="ECO:0000313" key="3">
    <source>
        <dbReference type="EnsemblFungi" id="PTTG_04719-t43_1-p1"/>
    </source>
</evidence>
<proteinExistence type="predicted"/>
<protein>
    <submittedName>
        <fullName evidence="2 3">Uncharacterized protein</fullName>
    </submittedName>
</protein>
<feature type="region of interest" description="Disordered" evidence="1">
    <location>
        <begin position="322"/>
        <end position="363"/>
    </location>
</feature>
<reference evidence="3 4" key="3">
    <citation type="journal article" date="2017" name="G3 (Bethesda)">
        <title>Comparative analysis highlights variable genome content of wheat rusts and divergence of the mating loci.</title>
        <authorList>
            <person name="Cuomo C.A."/>
            <person name="Bakkeren G."/>
            <person name="Khalil H.B."/>
            <person name="Panwar V."/>
            <person name="Joly D."/>
            <person name="Linning R."/>
            <person name="Sakthikumar S."/>
            <person name="Song X."/>
            <person name="Adiconis X."/>
            <person name="Fan L."/>
            <person name="Goldberg J.M."/>
            <person name="Levin J.Z."/>
            <person name="Young S."/>
            <person name="Zeng Q."/>
            <person name="Anikster Y."/>
            <person name="Bruce M."/>
            <person name="Wang M."/>
            <person name="Yin C."/>
            <person name="McCallum B."/>
            <person name="Szabo L.J."/>
            <person name="Hulbert S."/>
            <person name="Chen X."/>
            <person name="Fellers J.P."/>
        </authorList>
    </citation>
    <scope>NUCLEOTIDE SEQUENCE</scope>
    <source>
        <strain evidence="4">Isolate 1-1 / race 1 (BBBD)</strain>
        <strain evidence="3">isolate 1-1 / race 1 (BBBD)</strain>
    </source>
</reference>
<feature type="compositionally biased region" description="Basic and acidic residues" evidence="1">
    <location>
        <begin position="477"/>
        <end position="493"/>
    </location>
</feature>
<dbReference type="OMA" id="WANQSGH"/>
<feature type="region of interest" description="Disordered" evidence="1">
    <location>
        <begin position="395"/>
        <end position="511"/>
    </location>
</feature>
<dbReference type="VEuPathDB" id="FungiDB:PTTG_04719"/>
<sequence length="511" mass="55415">MAPGNTDAQSPDVKEEDTPVPADEGQDSIFLSIRRIEAIRELSRDITPLRTDGSNLKAWVNELDETLADLVDREKYLQSTPPVPLNKTEDKVARSLIYRTIPRELRYSLRDASSAHAAYDAIASQFLRNTRTAHMSALVDLFNFRMEVTEAGQISLLYDQIYRGLRELVASGFTVTEDALLGALFQIALGRSNLELYSAVSQYFDTRMSRGNTSVTSQEVAAVARMQIENMGPIMSASDEAAFVHQPDDASPAPQAFNERVQPHAQQTAEPNLTTLAQQAAELNVNNDAATRFQASANAQHQELYANHSHPTQHPYLVQQQHGCFPNESSGPHIHQPVPTHILSSNSGPQVTDPTYNANGTNVWANQSGHQVSAPQQQANQPYALQVPPPSVNVCQANAAQQPPSEPTVTQAPVTKQATEHPESTLSRSTPVNSTSHLLVPSATGSGNHSVPNDSNLSKSFHPYNSTSSSSLNAPSAERRANSAEPVSSKEGKSAGGKSTSSKKVHSQNHP</sequence>
<organism evidence="2">
    <name type="scientific">Puccinia triticina (isolate 1-1 / race 1 (BBBD))</name>
    <name type="common">Brown leaf rust fungus</name>
    <dbReference type="NCBI Taxonomy" id="630390"/>
    <lineage>
        <taxon>Eukaryota</taxon>
        <taxon>Fungi</taxon>
        <taxon>Dikarya</taxon>
        <taxon>Basidiomycota</taxon>
        <taxon>Pucciniomycotina</taxon>
        <taxon>Pucciniomycetes</taxon>
        <taxon>Pucciniales</taxon>
        <taxon>Pucciniaceae</taxon>
        <taxon>Puccinia</taxon>
    </lineage>
</organism>
<feature type="compositionally biased region" description="Polar residues" evidence="1">
    <location>
        <begin position="342"/>
        <end position="363"/>
    </location>
</feature>
<feature type="region of interest" description="Disordered" evidence="1">
    <location>
        <begin position="1"/>
        <end position="26"/>
    </location>
</feature>
<evidence type="ECO:0000313" key="2">
    <source>
        <dbReference type="EMBL" id="OAV91207.1"/>
    </source>
</evidence>
<dbReference type="EMBL" id="ADAS02000085">
    <property type="protein sequence ID" value="OAV91207.1"/>
    <property type="molecule type" value="Genomic_DNA"/>
</dbReference>
<evidence type="ECO:0000256" key="1">
    <source>
        <dbReference type="SAM" id="MobiDB-lite"/>
    </source>
</evidence>
<keyword evidence="4" id="KW-1185">Reference proteome</keyword>
<dbReference type="OrthoDB" id="2501187at2759"/>
<dbReference type="EnsemblFungi" id="PTTG_04719-t43_1">
    <property type="protein sequence ID" value="PTTG_04719-t43_1-p1"/>
    <property type="gene ID" value="PTTG_04719"/>
</dbReference>
<accession>A0A0C4EV87</accession>
<gene>
    <name evidence="2" type="ORF">PTTG_04719</name>
</gene>
<evidence type="ECO:0000313" key="4">
    <source>
        <dbReference type="Proteomes" id="UP000005240"/>
    </source>
</evidence>
<reference evidence="3" key="4">
    <citation type="submission" date="2025-05" db="UniProtKB">
        <authorList>
            <consortium name="EnsemblFungi"/>
        </authorList>
    </citation>
    <scope>IDENTIFICATION</scope>
    <source>
        <strain evidence="3">isolate 1-1 / race 1 (BBBD)</strain>
    </source>
</reference>
<name>A0A0C4EV87_PUCT1</name>
<reference evidence="2" key="2">
    <citation type="submission" date="2016-05" db="EMBL/GenBank/DDBJ databases">
        <title>Comparative analysis highlights variable genome content of wheat rusts and divergence of the mating loci.</title>
        <authorList>
            <person name="Cuomo C.A."/>
            <person name="Bakkeren G."/>
            <person name="Szabo L."/>
            <person name="Khalil H."/>
            <person name="Joly D."/>
            <person name="Goldberg J."/>
            <person name="Young S."/>
            <person name="Zeng Q."/>
            <person name="Fellers J."/>
        </authorList>
    </citation>
    <scope>NUCLEOTIDE SEQUENCE [LARGE SCALE GENOMIC DNA]</scope>
    <source>
        <strain evidence="2">1-1 BBBD Race 1</strain>
    </source>
</reference>